<dbReference type="Proteomes" id="UP000799764">
    <property type="component" value="Unassembled WGS sequence"/>
</dbReference>
<evidence type="ECO:0000313" key="3">
    <source>
        <dbReference type="EMBL" id="KAF2450139.1"/>
    </source>
</evidence>
<feature type="region of interest" description="Disordered" evidence="1">
    <location>
        <begin position="423"/>
        <end position="450"/>
    </location>
</feature>
<feature type="compositionally biased region" description="Polar residues" evidence="1">
    <location>
        <begin position="432"/>
        <end position="442"/>
    </location>
</feature>
<protein>
    <submittedName>
        <fullName evidence="3">Uncharacterized protein</fullName>
    </submittedName>
</protein>
<feature type="region of interest" description="Disordered" evidence="1">
    <location>
        <begin position="476"/>
        <end position="504"/>
    </location>
</feature>
<feature type="compositionally biased region" description="Polar residues" evidence="1">
    <location>
        <begin position="53"/>
        <end position="77"/>
    </location>
</feature>
<feature type="compositionally biased region" description="Basic and acidic residues" evidence="1">
    <location>
        <begin position="249"/>
        <end position="264"/>
    </location>
</feature>
<keyword evidence="2" id="KW-0472">Membrane</keyword>
<feature type="region of interest" description="Disordered" evidence="1">
    <location>
        <begin position="53"/>
        <end position="115"/>
    </location>
</feature>
<dbReference type="AlphaFoldDB" id="A0A9P4UFL4"/>
<name>A0A9P4UFL4_9PLEO</name>
<sequence length="504" mass="54476">MASNRITVVVTVTDYTTVFPTSLHTTSIPDATTTLTLTEYTTIWPASSLRTPISDATSSSLAHTTGEPSSAGTTSPLSVHSCTRSSSASSPMTSSSLLSKPNNEQQPAVPVPVPAPAPAPAPAPIPAFPSHYNNALPVLMILCLILIALFFLGALIYFAWRLARGHCADCDLKTADIVHLKQRLAGTETVTPEMVRQRERGTMPGVVMMGLGRGQEVAVRDRDLEGEGITVSLEDPERGVRVRLEREMEKGRGALSGHSERSDPFDLENAVPVGSHFSAATVPSRADERTSKHSATSLFRSGLSMEANRALALVELERNDAVTQEELQSPIPFWKRALARVGVKNVDRGEAVKRNEVEDSAERKPQSMIRIYSDSGRAPVPPALLPGWNAQRTFSRPGPAPPPPVPVPTHRRVPTNPYAFNPRSAYFEDTGESSSGRGSSNAVPRRYLQPQSGKSEFITVGLEDAVDTRRATEIRNKRRTGGYGGMASITPPGMDGDGWFPRRV</sequence>
<proteinExistence type="predicted"/>
<reference evidence="3" key="1">
    <citation type="journal article" date="2020" name="Stud. Mycol.">
        <title>101 Dothideomycetes genomes: a test case for predicting lifestyles and emergence of pathogens.</title>
        <authorList>
            <person name="Haridas S."/>
            <person name="Albert R."/>
            <person name="Binder M."/>
            <person name="Bloem J."/>
            <person name="Labutti K."/>
            <person name="Salamov A."/>
            <person name="Andreopoulos B."/>
            <person name="Baker S."/>
            <person name="Barry K."/>
            <person name="Bills G."/>
            <person name="Bluhm B."/>
            <person name="Cannon C."/>
            <person name="Castanera R."/>
            <person name="Culley D."/>
            <person name="Daum C."/>
            <person name="Ezra D."/>
            <person name="Gonzalez J."/>
            <person name="Henrissat B."/>
            <person name="Kuo A."/>
            <person name="Liang C."/>
            <person name="Lipzen A."/>
            <person name="Lutzoni F."/>
            <person name="Magnuson J."/>
            <person name="Mondo S."/>
            <person name="Nolan M."/>
            <person name="Ohm R."/>
            <person name="Pangilinan J."/>
            <person name="Park H.-J."/>
            <person name="Ramirez L."/>
            <person name="Alfaro M."/>
            <person name="Sun H."/>
            <person name="Tritt A."/>
            <person name="Yoshinaga Y."/>
            <person name="Zwiers L.-H."/>
            <person name="Turgeon B."/>
            <person name="Goodwin S."/>
            <person name="Spatafora J."/>
            <person name="Crous P."/>
            <person name="Grigoriev I."/>
        </authorList>
    </citation>
    <scope>NUCLEOTIDE SEQUENCE</scope>
    <source>
        <strain evidence="3">CBS 690.94</strain>
    </source>
</reference>
<dbReference type="EMBL" id="MU001493">
    <property type="protein sequence ID" value="KAF2450139.1"/>
    <property type="molecule type" value="Genomic_DNA"/>
</dbReference>
<feature type="compositionally biased region" description="Low complexity" evidence="1">
    <location>
        <begin position="78"/>
        <end position="99"/>
    </location>
</feature>
<accession>A0A9P4UFL4</accession>
<keyword evidence="4" id="KW-1185">Reference proteome</keyword>
<feature type="region of interest" description="Disordered" evidence="1">
    <location>
        <begin position="388"/>
        <end position="410"/>
    </location>
</feature>
<evidence type="ECO:0000256" key="2">
    <source>
        <dbReference type="SAM" id="Phobius"/>
    </source>
</evidence>
<gene>
    <name evidence="3" type="ORF">P171DRAFT_502491</name>
</gene>
<keyword evidence="2" id="KW-1133">Transmembrane helix</keyword>
<comment type="caution">
    <text evidence="3">The sequence shown here is derived from an EMBL/GenBank/DDBJ whole genome shotgun (WGS) entry which is preliminary data.</text>
</comment>
<evidence type="ECO:0000256" key="1">
    <source>
        <dbReference type="SAM" id="MobiDB-lite"/>
    </source>
</evidence>
<feature type="transmembrane region" description="Helical" evidence="2">
    <location>
        <begin position="138"/>
        <end position="160"/>
    </location>
</feature>
<dbReference type="OrthoDB" id="3796510at2759"/>
<feature type="compositionally biased region" description="Pro residues" evidence="1">
    <location>
        <begin position="398"/>
        <end position="407"/>
    </location>
</feature>
<evidence type="ECO:0000313" key="4">
    <source>
        <dbReference type="Proteomes" id="UP000799764"/>
    </source>
</evidence>
<keyword evidence="2" id="KW-0812">Transmembrane</keyword>
<organism evidence="3 4">
    <name type="scientific">Karstenula rhodostoma CBS 690.94</name>
    <dbReference type="NCBI Taxonomy" id="1392251"/>
    <lineage>
        <taxon>Eukaryota</taxon>
        <taxon>Fungi</taxon>
        <taxon>Dikarya</taxon>
        <taxon>Ascomycota</taxon>
        <taxon>Pezizomycotina</taxon>
        <taxon>Dothideomycetes</taxon>
        <taxon>Pleosporomycetidae</taxon>
        <taxon>Pleosporales</taxon>
        <taxon>Massarineae</taxon>
        <taxon>Didymosphaeriaceae</taxon>
        <taxon>Karstenula</taxon>
    </lineage>
</organism>
<feature type="region of interest" description="Disordered" evidence="1">
    <location>
        <begin position="249"/>
        <end position="270"/>
    </location>
</feature>